<dbReference type="EMBL" id="CP074133">
    <property type="protein sequence ID" value="QUX22728.1"/>
    <property type="molecule type" value="Genomic_DNA"/>
</dbReference>
<protein>
    <submittedName>
        <fullName evidence="2">HXXEE domain-containing protein</fullName>
    </submittedName>
</protein>
<keyword evidence="1" id="KW-1133">Transmembrane helix</keyword>
<dbReference type="RefSeq" id="WP_260697171.1">
    <property type="nucleotide sequence ID" value="NZ_CP074133.1"/>
</dbReference>
<feature type="transmembrane region" description="Helical" evidence="1">
    <location>
        <begin position="155"/>
        <end position="172"/>
    </location>
</feature>
<accession>A0ABX8BMD2</accession>
<dbReference type="Proteomes" id="UP000676079">
    <property type="component" value="Chromosome"/>
</dbReference>
<keyword evidence="1" id="KW-0812">Transmembrane</keyword>
<feature type="transmembrane region" description="Helical" evidence="1">
    <location>
        <begin position="91"/>
        <end position="108"/>
    </location>
</feature>
<evidence type="ECO:0000256" key="1">
    <source>
        <dbReference type="SAM" id="Phobius"/>
    </source>
</evidence>
<name>A0ABX8BMD2_9ACTN</name>
<feature type="transmembrane region" description="Helical" evidence="1">
    <location>
        <begin position="62"/>
        <end position="79"/>
    </location>
</feature>
<evidence type="ECO:0000313" key="2">
    <source>
        <dbReference type="EMBL" id="QUX22728.1"/>
    </source>
</evidence>
<evidence type="ECO:0000313" key="3">
    <source>
        <dbReference type="Proteomes" id="UP000676079"/>
    </source>
</evidence>
<organism evidence="2 3">
    <name type="scientific">Nocardiopsis changdeensis</name>
    <dbReference type="NCBI Taxonomy" id="2831969"/>
    <lineage>
        <taxon>Bacteria</taxon>
        <taxon>Bacillati</taxon>
        <taxon>Actinomycetota</taxon>
        <taxon>Actinomycetes</taxon>
        <taxon>Streptosporangiales</taxon>
        <taxon>Nocardiopsidaceae</taxon>
        <taxon>Nocardiopsis</taxon>
    </lineage>
</organism>
<keyword evidence="1" id="KW-0472">Membrane</keyword>
<feature type="transmembrane region" description="Helical" evidence="1">
    <location>
        <begin position="115"/>
        <end position="135"/>
    </location>
</feature>
<dbReference type="Pfam" id="PF13787">
    <property type="entry name" value="HXXEE"/>
    <property type="match status" value="1"/>
</dbReference>
<keyword evidence="3" id="KW-1185">Reference proteome</keyword>
<proteinExistence type="predicted"/>
<sequence length="179" mass="18386">MSESAGAVPAAATWGLLAAWAVHDLEELVAIPGWSRRARPRLRRELPWVPERVWDRLDVSPAHNAAAIGLMGVVVAAAAADGARTGGRSGFYQTVLLGFGAHAVVHVAQSAATRGYTPGAVTAPLVVVPFSLWAWSRLRAAGVPAARGGGPAAMAALPAALGAVHGLAALLTRGRRGKE</sequence>
<dbReference type="InterPro" id="IPR025671">
    <property type="entry name" value="HXXEE"/>
</dbReference>
<reference evidence="2 3" key="1">
    <citation type="submission" date="2021-05" db="EMBL/GenBank/DDBJ databases">
        <title>Direct Submission.</title>
        <authorList>
            <person name="Li K."/>
            <person name="Gao J."/>
        </authorList>
    </citation>
    <scope>NUCLEOTIDE SEQUENCE [LARGE SCALE GENOMIC DNA]</scope>
    <source>
        <strain evidence="2 3">Mg02</strain>
    </source>
</reference>
<gene>
    <name evidence="2" type="ORF">KGD84_31360</name>
</gene>